<name>A0ABW5EF30_9GAMM</name>
<feature type="signal peptide" evidence="2">
    <location>
        <begin position="1"/>
        <end position="29"/>
    </location>
</feature>
<feature type="compositionally biased region" description="Low complexity" evidence="1">
    <location>
        <begin position="338"/>
        <end position="350"/>
    </location>
</feature>
<organism evidence="3 4">
    <name type="scientific">Microbulbifer halophilus</name>
    <dbReference type="NCBI Taxonomy" id="453963"/>
    <lineage>
        <taxon>Bacteria</taxon>
        <taxon>Pseudomonadati</taxon>
        <taxon>Pseudomonadota</taxon>
        <taxon>Gammaproteobacteria</taxon>
        <taxon>Cellvibrionales</taxon>
        <taxon>Microbulbiferaceae</taxon>
        <taxon>Microbulbifer</taxon>
    </lineage>
</organism>
<sequence>MSGYRTAESIYRLALTCALALGVAVSAAAQEFEICSSMQPCSAPRAVTVGVETTLPIVWRGRGHFDRFGQVTSEVGSFTVDNTASRERLGLVRQPLVERISGSADGQPVNFTLNETLTVPAAVSRRAADRGASQLLYIRQFSINGMPVSGVQTIRLSAPLPNAARSLPEGQPVTASGLIVRQLALRFEDGTAVASVARSEQLRALADIRYDRAGLLEAVWEVATPSTTRGQPVFRRLHSAREYLGGGREGTLRSPVLPTDEAGLYLLRLRLLQPSLERDRIDLRYQVSDRTTAASALVPMLRVNGPATGRALDSATEFRWRPVAGSHAYQLELYDRPPSAAEPAASSGPGRLPAEMDRPPATGMLLPGNSDRTHLSAGVLHRLRPGGVYYWRVIAINSDGAVVAASPVRSIRAEE</sequence>
<comment type="caution">
    <text evidence="3">The sequence shown here is derived from an EMBL/GenBank/DDBJ whole genome shotgun (WGS) entry which is preliminary data.</text>
</comment>
<dbReference type="Proteomes" id="UP001597425">
    <property type="component" value="Unassembled WGS sequence"/>
</dbReference>
<evidence type="ECO:0000256" key="2">
    <source>
        <dbReference type="SAM" id="SignalP"/>
    </source>
</evidence>
<reference evidence="4" key="1">
    <citation type="journal article" date="2019" name="Int. J. Syst. Evol. Microbiol.">
        <title>The Global Catalogue of Microorganisms (GCM) 10K type strain sequencing project: providing services to taxonomists for standard genome sequencing and annotation.</title>
        <authorList>
            <consortium name="The Broad Institute Genomics Platform"/>
            <consortium name="The Broad Institute Genome Sequencing Center for Infectious Disease"/>
            <person name="Wu L."/>
            <person name="Ma J."/>
        </authorList>
    </citation>
    <scope>NUCLEOTIDE SEQUENCE [LARGE SCALE GENOMIC DNA]</scope>
    <source>
        <strain evidence="4">KCTC 12848</strain>
    </source>
</reference>
<evidence type="ECO:0000313" key="3">
    <source>
        <dbReference type="EMBL" id="MFD2312196.1"/>
    </source>
</evidence>
<dbReference type="InterPro" id="IPR013783">
    <property type="entry name" value="Ig-like_fold"/>
</dbReference>
<evidence type="ECO:0000256" key="1">
    <source>
        <dbReference type="SAM" id="MobiDB-lite"/>
    </source>
</evidence>
<dbReference type="Gene3D" id="2.60.40.10">
    <property type="entry name" value="Immunoglobulins"/>
    <property type="match status" value="1"/>
</dbReference>
<protein>
    <recommendedName>
        <fullName evidence="5">Fibronectin type-III domain-containing protein</fullName>
    </recommendedName>
</protein>
<gene>
    <name evidence="3" type="ORF">ACFSKX_17380</name>
</gene>
<keyword evidence="2" id="KW-0732">Signal</keyword>
<dbReference type="RefSeq" id="WP_265723336.1">
    <property type="nucleotide sequence ID" value="NZ_JAPIVK010000047.1"/>
</dbReference>
<accession>A0ABW5EF30</accession>
<feature type="region of interest" description="Disordered" evidence="1">
    <location>
        <begin position="338"/>
        <end position="370"/>
    </location>
</feature>
<keyword evidence="4" id="KW-1185">Reference proteome</keyword>
<dbReference type="EMBL" id="JBHUJD010000031">
    <property type="protein sequence ID" value="MFD2312196.1"/>
    <property type="molecule type" value="Genomic_DNA"/>
</dbReference>
<proteinExistence type="predicted"/>
<evidence type="ECO:0000313" key="4">
    <source>
        <dbReference type="Proteomes" id="UP001597425"/>
    </source>
</evidence>
<evidence type="ECO:0008006" key="5">
    <source>
        <dbReference type="Google" id="ProtNLM"/>
    </source>
</evidence>
<feature type="chain" id="PRO_5047344822" description="Fibronectin type-III domain-containing protein" evidence="2">
    <location>
        <begin position="30"/>
        <end position="415"/>
    </location>
</feature>